<dbReference type="VEuPathDB" id="FungiDB:YALI1_E22265g"/>
<dbReference type="SUPFAM" id="SSF64268">
    <property type="entry name" value="PX domain"/>
    <property type="match status" value="1"/>
</dbReference>
<evidence type="ECO:0000259" key="2">
    <source>
        <dbReference type="PROSITE" id="PS51205"/>
    </source>
</evidence>
<dbReference type="GO" id="GO:0005886">
    <property type="term" value="C:plasma membrane"/>
    <property type="evidence" value="ECO:0007669"/>
    <property type="project" value="TreeGrafter"/>
</dbReference>
<sequence length="1058" mass="121005">MSAMNPLLSFLFNHPNPSQKFRDQVAQLAHSNYAILVPQISLDDHCDAELTPEAVFSHVIRISHTGENQRARYFASANGRTVIFKNDQVMTYRGYKNNVTVNIVDQYVYTPVCWYLPRTCFQNFLVYEISGYLTEKPLPEAPKEIDQNQYDGPSFEDILLIYPNVGRQLSRLLATTFDNYTSTAANTEELDLEFERATDRAIEYVQAIDPLMVRRIIEEQRLTETQLEKKIDEYVESQLSRKLWNALIALRTNEDGPLDQAVESIKYLSLNQVDLPENEKHWEAKVVAAANVLQTLANTSTNESLPCNCRFLENTLMKCIDTLTDDSIQVNADVLVSLLLVVVARANISHLNSTIYYIRSFSSNAVDSGKLGYMLSTLEAVMYHIGENREQLEAISEANRWFFERVEKGDLTEFDFERPSMKSGLQRDDADWKTVFAATNPAGESALMCAVSSNQQSSLTCLLDHFGYTQEDILADRSVQGSTLLVSALRTENEDIIKLVLDRVRDCADLAHYLSVGDEYGRSVGHYFFHSLYLQQQVGSLINWTARDNQGQTPLSSLCRSYDNPDYHALFKNALKTCLDATGMVDLRVHTDAKGNTLLHTVSDEKVLSTLLNHPDVLVNVNQPNKRGMTALMAHAKYARLKAIEVLCKDPRIDFAPTDNKGMNVFDIARDRRTADFLDECYMSLQPNLGETDKYCEILRSVIADGELCFVIKTRQDGKLSAVRRPYSDFVFLQKWLAHEQPLSWFPALMTPTNPFAIPHRPSREILHAMHLRLNLFLRTLLLHPTFSNHELLWEWLLVQDISHTHLAERTTKKLENKKEKDLEEYIILGEPEMDEIEGFVSHALQQVDLMRKATMNLHQASVKLCNAHRDYCKSWMLMKETVDELKEIPGTSPRENIIANLSSAMVTLGDTFRINNSSPFVFSCYIESLQNMADATTLALAHPLAQISHLRLQQMLLVKLQADAVALSEKKTFRDFFHDREKEIRLIKNRIHITENEIRRLSMETKNAQITLASELGGFYQVHEHELTLSIKNIVSRNIKRHKELQGDLEEIQRRFI</sequence>
<feature type="domain" description="VPS9" evidence="2">
    <location>
        <begin position="252"/>
        <end position="394"/>
    </location>
</feature>
<organism evidence="3 5">
    <name type="scientific">Yarrowia lipolytica</name>
    <name type="common">Candida lipolytica</name>
    <dbReference type="NCBI Taxonomy" id="4952"/>
    <lineage>
        <taxon>Eukaryota</taxon>
        <taxon>Fungi</taxon>
        <taxon>Dikarya</taxon>
        <taxon>Ascomycota</taxon>
        <taxon>Saccharomycotina</taxon>
        <taxon>Dipodascomycetes</taxon>
        <taxon>Dipodascales</taxon>
        <taxon>Dipodascales incertae sedis</taxon>
        <taxon>Yarrowia</taxon>
    </lineage>
</organism>
<dbReference type="AlphaFoldDB" id="A0A1D8NJ29"/>
<dbReference type="GO" id="GO:0030133">
    <property type="term" value="C:transport vesicle"/>
    <property type="evidence" value="ECO:0007669"/>
    <property type="project" value="TreeGrafter"/>
</dbReference>
<dbReference type="InterPro" id="IPR036871">
    <property type="entry name" value="PX_dom_sf"/>
</dbReference>
<dbReference type="GO" id="GO:0005769">
    <property type="term" value="C:early endosome"/>
    <property type="evidence" value="ECO:0007669"/>
    <property type="project" value="TreeGrafter"/>
</dbReference>
<dbReference type="Gene3D" id="1.25.40.20">
    <property type="entry name" value="Ankyrin repeat-containing domain"/>
    <property type="match status" value="2"/>
</dbReference>
<dbReference type="InterPro" id="IPR036770">
    <property type="entry name" value="Ankyrin_rpt-contain_sf"/>
</dbReference>
<dbReference type="EMBL" id="KZ857338">
    <property type="protein sequence ID" value="RDW25319.1"/>
    <property type="molecule type" value="Genomic_DNA"/>
</dbReference>
<dbReference type="InterPro" id="IPR051248">
    <property type="entry name" value="UPF0507/Ank_repeat_27"/>
</dbReference>
<dbReference type="Proteomes" id="UP000256601">
    <property type="component" value="Unassembled WGS sequence"/>
</dbReference>
<dbReference type="SUPFAM" id="SSF48403">
    <property type="entry name" value="Ankyrin repeat"/>
    <property type="match status" value="1"/>
</dbReference>
<dbReference type="Pfam" id="PF02204">
    <property type="entry name" value="VPS9"/>
    <property type="match status" value="1"/>
</dbReference>
<dbReference type="PANTHER" id="PTHR24170">
    <property type="entry name" value="ANKYRIN REPEAT DOMAIN-CONTAINING PROTEIN 27"/>
    <property type="match status" value="1"/>
</dbReference>
<dbReference type="KEGG" id="yli:2911724"/>
<dbReference type="InterPro" id="IPR001683">
    <property type="entry name" value="PX_dom"/>
</dbReference>
<dbReference type="OMA" id="HFPMIAR"/>
<gene>
    <name evidence="4" type="ORF">B0I71DRAFT_132805</name>
    <name evidence="3" type="ORF">YALI1_E22265g</name>
</gene>
<proteinExistence type="inferred from homology"/>
<accession>A0A1D8NJ29</accession>
<dbReference type="GO" id="GO:0005770">
    <property type="term" value="C:late endosome"/>
    <property type="evidence" value="ECO:0007669"/>
    <property type="project" value="TreeGrafter"/>
</dbReference>
<dbReference type="SMR" id="A0A1D8NJ29"/>
<evidence type="ECO:0000313" key="6">
    <source>
        <dbReference type="Proteomes" id="UP000256601"/>
    </source>
</evidence>
<dbReference type="Pfam" id="PF00787">
    <property type="entry name" value="PX"/>
    <property type="match status" value="1"/>
</dbReference>
<dbReference type="VEuPathDB" id="FungiDB:YALI0_E18612g"/>
<dbReference type="InterPro" id="IPR002110">
    <property type="entry name" value="Ankyrin_rpt"/>
</dbReference>
<dbReference type="GO" id="GO:0097422">
    <property type="term" value="C:tubular endosome"/>
    <property type="evidence" value="ECO:0007669"/>
    <property type="project" value="TreeGrafter"/>
</dbReference>
<dbReference type="GO" id="GO:0005085">
    <property type="term" value="F:guanyl-nucleotide exchange factor activity"/>
    <property type="evidence" value="ECO:0007669"/>
    <property type="project" value="TreeGrafter"/>
</dbReference>
<dbReference type="CDD" id="cd06093">
    <property type="entry name" value="PX_domain"/>
    <property type="match status" value="1"/>
</dbReference>
<dbReference type="Gene3D" id="1.20.1050.80">
    <property type="entry name" value="VPS9 domain"/>
    <property type="match status" value="1"/>
</dbReference>
<evidence type="ECO:0000256" key="1">
    <source>
        <dbReference type="ARBA" id="ARBA00007428"/>
    </source>
</evidence>
<dbReference type="Gene3D" id="3.30.1520.10">
    <property type="entry name" value="Phox-like domain"/>
    <property type="match status" value="1"/>
</dbReference>
<dbReference type="GO" id="GO:0045022">
    <property type="term" value="P:early endosome to late endosome transport"/>
    <property type="evidence" value="ECO:0007669"/>
    <property type="project" value="TreeGrafter"/>
</dbReference>
<dbReference type="PROSITE" id="PS51205">
    <property type="entry name" value="VPS9"/>
    <property type="match status" value="1"/>
</dbReference>
<dbReference type="GO" id="GO:0000149">
    <property type="term" value="F:SNARE binding"/>
    <property type="evidence" value="ECO:0007669"/>
    <property type="project" value="TreeGrafter"/>
</dbReference>
<reference evidence="3 5" key="1">
    <citation type="journal article" date="2016" name="PLoS ONE">
        <title>Sequence Assembly of Yarrowia lipolytica Strain W29/CLIB89 Shows Transposable Element Diversity.</title>
        <authorList>
            <person name="Magnan C."/>
            <person name="Yu J."/>
            <person name="Chang I."/>
            <person name="Jahn E."/>
            <person name="Kanomata Y."/>
            <person name="Wu J."/>
            <person name="Zeller M."/>
            <person name="Oakes M."/>
            <person name="Baldi P."/>
            <person name="Sandmeyer S."/>
        </authorList>
    </citation>
    <scope>NUCLEOTIDE SEQUENCE [LARGE SCALE GENOMIC DNA]</scope>
    <source>
        <strain evidence="3">CLIB89</strain>
        <strain evidence="5">CLIB89(W29)</strain>
    </source>
</reference>
<dbReference type="GeneID" id="2911724"/>
<dbReference type="InterPro" id="IPR037191">
    <property type="entry name" value="VPS9_dom_sf"/>
</dbReference>
<dbReference type="EMBL" id="CP017557">
    <property type="protein sequence ID" value="AOW05617.1"/>
    <property type="molecule type" value="Genomic_DNA"/>
</dbReference>
<dbReference type="eggNOG" id="ENOG502R3ZQ">
    <property type="taxonomic scope" value="Eukaryota"/>
</dbReference>
<evidence type="ECO:0000313" key="5">
    <source>
        <dbReference type="Proteomes" id="UP000182444"/>
    </source>
</evidence>
<dbReference type="PANTHER" id="PTHR24170:SF1">
    <property type="entry name" value="DOMAIN PROTEIN, PUTATIVE (AFU_ORTHOLOGUE AFUA_1G09870)-RELATED"/>
    <property type="match status" value="1"/>
</dbReference>
<evidence type="ECO:0000313" key="4">
    <source>
        <dbReference type="EMBL" id="RDW25319.1"/>
    </source>
</evidence>
<name>A0A1D8NJ29_YARLL</name>
<evidence type="ECO:0000313" key="3">
    <source>
        <dbReference type="EMBL" id="AOW05617.1"/>
    </source>
</evidence>
<reference evidence="4 6" key="2">
    <citation type="submission" date="2018-07" db="EMBL/GenBank/DDBJ databases">
        <title>Draft Genome Assemblies for Five Robust Yarrowia lipolytica Strains Exhibiting High Lipid Production and Pentose Sugar Utilization and Sugar Alcohol Secretion from Undetoxified Lignocellulosic Biomass Hydrolysates.</title>
        <authorList>
            <consortium name="DOE Joint Genome Institute"/>
            <person name="Walker C."/>
            <person name="Ryu S."/>
            <person name="Na H."/>
            <person name="Zane M."/>
            <person name="LaButti K."/>
            <person name="Lipzen A."/>
            <person name="Haridas S."/>
            <person name="Barry K."/>
            <person name="Grigoriev I.V."/>
            <person name="Quarterman J."/>
            <person name="Slininger P."/>
            <person name="Dien B."/>
            <person name="Trinh C.T."/>
        </authorList>
    </citation>
    <scope>NUCLEOTIDE SEQUENCE [LARGE SCALE GENOMIC DNA]</scope>
    <source>
        <strain evidence="4 6">YB392</strain>
    </source>
</reference>
<dbReference type="GO" id="GO:0035091">
    <property type="term" value="F:phosphatidylinositol binding"/>
    <property type="evidence" value="ECO:0007669"/>
    <property type="project" value="InterPro"/>
</dbReference>
<dbReference type="Proteomes" id="UP000182444">
    <property type="component" value="Chromosome 1E"/>
</dbReference>
<comment type="similarity">
    <text evidence="1">Belongs to the UPF0507 family.</text>
</comment>
<protein>
    <submittedName>
        <fullName evidence="4">UPF0507 protein</fullName>
    </submittedName>
</protein>
<dbReference type="SUPFAM" id="SSF109993">
    <property type="entry name" value="VPS9 domain"/>
    <property type="match status" value="1"/>
</dbReference>
<dbReference type="SMART" id="SM00248">
    <property type="entry name" value="ANK"/>
    <property type="match status" value="4"/>
</dbReference>
<dbReference type="InterPro" id="IPR003123">
    <property type="entry name" value="VPS9"/>
</dbReference>